<keyword evidence="1" id="KW-0812">Transmembrane</keyword>
<accession>A0ABS7NMV2</accession>
<dbReference type="RefSeq" id="WP_222505198.1">
    <property type="nucleotide sequence ID" value="NZ_JAHVJA010000011.1"/>
</dbReference>
<feature type="transmembrane region" description="Helical" evidence="1">
    <location>
        <begin position="6"/>
        <end position="23"/>
    </location>
</feature>
<evidence type="ECO:0000313" key="3">
    <source>
        <dbReference type="Proteomes" id="UP000766629"/>
    </source>
</evidence>
<gene>
    <name evidence="2" type="ORF">KUV26_18760</name>
</gene>
<comment type="caution">
    <text evidence="2">The sequence shown here is derived from an EMBL/GenBank/DDBJ whole genome shotgun (WGS) entry which is preliminary data.</text>
</comment>
<keyword evidence="1" id="KW-0472">Membrane</keyword>
<organism evidence="2 3">
    <name type="scientific">Leisingera daeponensis</name>
    <dbReference type="NCBI Taxonomy" id="405746"/>
    <lineage>
        <taxon>Bacteria</taxon>
        <taxon>Pseudomonadati</taxon>
        <taxon>Pseudomonadota</taxon>
        <taxon>Alphaproteobacteria</taxon>
        <taxon>Rhodobacterales</taxon>
        <taxon>Roseobacteraceae</taxon>
        <taxon>Leisingera</taxon>
    </lineage>
</organism>
<dbReference type="EMBL" id="JAHVJA010000011">
    <property type="protein sequence ID" value="MBY6141486.1"/>
    <property type="molecule type" value="Genomic_DNA"/>
</dbReference>
<evidence type="ECO:0000256" key="1">
    <source>
        <dbReference type="SAM" id="Phobius"/>
    </source>
</evidence>
<sequence>MKPSIIIATVAGIVLLVFGIYMIDIDQTQETRIPDVDVSVEGGQLPEFKADVGDIETGTEEVTVTVPTIDIQSPEEEARDGG</sequence>
<keyword evidence="3" id="KW-1185">Reference proteome</keyword>
<reference evidence="2 3" key="1">
    <citation type="submission" date="2021-06" db="EMBL/GenBank/DDBJ databases">
        <title>50 bacteria genomes isolated from Dapeng, Shenzhen, China.</title>
        <authorList>
            <person name="Zheng W."/>
            <person name="Yu S."/>
            <person name="Huang Y."/>
        </authorList>
    </citation>
    <scope>NUCLEOTIDE SEQUENCE [LARGE SCALE GENOMIC DNA]</scope>
    <source>
        <strain evidence="2 3">DP1N14-2</strain>
    </source>
</reference>
<dbReference type="Proteomes" id="UP000766629">
    <property type="component" value="Unassembled WGS sequence"/>
</dbReference>
<proteinExistence type="predicted"/>
<keyword evidence="1" id="KW-1133">Transmembrane helix</keyword>
<name>A0ABS7NMV2_9RHOB</name>
<protein>
    <submittedName>
        <fullName evidence="2">Uncharacterized protein</fullName>
    </submittedName>
</protein>
<evidence type="ECO:0000313" key="2">
    <source>
        <dbReference type="EMBL" id="MBY6141486.1"/>
    </source>
</evidence>